<dbReference type="Proteomes" id="UP000284842">
    <property type="component" value="Unassembled WGS sequence"/>
</dbReference>
<feature type="region of interest" description="Disordered" evidence="1">
    <location>
        <begin position="235"/>
        <end position="312"/>
    </location>
</feature>
<dbReference type="InParanoid" id="A0A409YM31"/>
<evidence type="ECO:0000313" key="2">
    <source>
        <dbReference type="EMBL" id="PPR04143.1"/>
    </source>
</evidence>
<sequence>MSNLINLPTQNAIKRAENADPNHGRCLIENCSRVGAIVMTYMFNRDLAIGNSHLIDSLEWSWRMRRGTLNLDTRRNIFFCASMHALFRERKWCLIPREEDVFHFYDEERVFIRKRNRFVDSEGDIFTYTLLPLQDMEDLYITRQSGRDDDKTVSIHDFPFEDLPVIRSHLHPKFVILHLGATISRFCGDAWGGLLDRFPYLWNVHQLFLAWTGGIPLGAFNDPTYVFPRSTMNDPVNSAVTPPDLDDNGDRTPLHRNIPISEDERYRPASSATSSASSSPSSSSATSEEMEVDDEEATDEQPPQRASLVEPANSSVLCVRGSQTDDWIRPLTSLVLTRRRQGHEDLRPVRWTADRVAGWAKRCRSPTPPPSPTKAPLRRSTRIKKKPKEFLR</sequence>
<evidence type="ECO:0000256" key="1">
    <source>
        <dbReference type="SAM" id="MobiDB-lite"/>
    </source>
</evidence>
<name>A0A409YM31_9AGAR</name>
<evidence type="ECO:0008006" key="4">
    <source>
        <dbReference type="Google" id="ProtNLM"/>
    </source>
</evidence>
<dbReference type="STRING" id="181874.A0A409YM31"/>
<evidence type="ECO:0000313" key="3">
    <source>
        <dbReference type="Proteomes" id="UP000284842"/>
    </source>
</evidence>
<reference evidence="2 3" key="1">
    <citation type="journal article" date="2018" name="Evol. Lett.">
        <title>Horizontal gene cluster transfer increased hallucinogenic mushroom diversity.</title>
        <authorList>
            <person name="Reynolds H.T."/>
            <person name="Vijayakumar V."/>
            <person name="Gluck-Thaler E."/>
            <person name="Korotkin H.B."/>
            <person name="Matheny P.B."/>
            <person name="Slot J.C."/>
        </authorList>
    </citation>
    <scope>NUCLEOTIDE SEQUENCE [LARGE SCALE GENOMIC DNA]</scope>
    <source>
        <strain evidence="2 3">2629</strain>
    </source>
</reference>
<dbReference type="OrthoDB" id="3133596at2759"/>
<protein>
    <recommendedName>
        <fullName evidence="4">HNH nuclease domain-containing protein</fullName>
    </recommendedName>
</protein>
<accession>A0A409YM31</accession>
<proteinExistence type="predicted"/>
<dbReference type="AlphaFoldDB" id="A0A409YM31"/>
<comment type="caution">
    <text evidence="2">The sequence shown here is derived from an EMBL/GenBank/DDBJ whole genome shotgun (WGS) entry which is preliminary data.</text>
</comment>
<feature type="compositionally biased region" description="Acidic residues" evidence="1">
    <location>
        <begin position="288"/>
        <end position="299"/>
    </location>
</feature>
<feature type="compositionally biased region" description="Low complexity" evidence="1">
    <location>
        <begin position="268"/>
        <end position="287"/>
    </location>
</feature>
<organism evidence="2 3">
    <name type="scientific">Panaeolus cyanescens</name>
    <dbReference type="NCBI Taxonomy" id="181874"/>
    <lineage>
        <taxon>Eukaryota</taxon>
        <taxon>Fungi</taxon>
        <taxon>Dikarya</taxon>
        <taxon>Basidiomycota</taxon>
        <taxon>Agaricomycotina</taxon>
        <taxon>Agaricomycetes</taxon>
        <taxon>Agaricomycetidae</taxon>
        <taxon>Agaricales</taxon>
        <taxon>Agaricineae</taxon>
        <taxon>Galeropsidaceae</taxon>
        <taxon>Panaeolus</taxon>
    </lineage>
</organism>
<feature type="region of interest" description="Disordered" evidence="1">
    <location>
        <begin position="360"/>
        <end position="392"/>
    </location>
</feature>
<gene>
    <name evidence="2" type="ORF">CVT24_010693</name>
</gene>
<feature type="compositionally biased region" description="Basic residues" evidence="1">
    <location>
        <begin position="376"/>
        <end position="392"/>
    </location>
</feature>
<keyword evidence="3" id="KW-1185">Reference proteome</keyword>
<dbReference type="EMBL" id="NHTK01000988">
    <property type="protein sequence ID" value="PPR04143.1"/>
    <property type="molecule type" value="Genomic_DNA"/>
</dbReference>